<evidence type="ECO:0000256" key="3">
    <source>
        <dbReference type="ARBA" id="ARBA00022729"/>
    </source>
</evidence>
<dbReference type="EMBL" id="JBBNAG010000004">
    <property type="protein sequence ID" value="KAK9141363.1"/>
    <property type="molecule type" value="Genomic_DNA"/>
</dbReference>
<evidence type="ECO:0000256" key="2">
    <source>
        <dbReference type="ARBA" id="ARBA00022692"/>
    </source>
</evidence>
<feature type="chain" id="PRO_5042972446" description="Leucine-rich repeat-containing N-terminal plant-type domain-containing protein" evidence="7">
    <location>
        <begin position="23"/>
        <end position="483"/>
    </location>
</feature>
<evidence type="ECO:0000256" key="5">
    <source>
        <dbReference type="ARBA" id="ARBA00022989"/>
    </source>
</evidence>
<keyword evidence="5" id="KW-1133">Transmembrane helix</keyword>
<evidence type="ECO:0000256" key="6">
    <source>
        <dbReference type="ARBA" id="ARBA00023136"/>
    </source>
</evidence>
<dbReference type="InterPro" id="IPR032675">
    <property type="entry name" value="LRR_dom_sf"/>
</dbReference>
<keyword evidence="4" id="KW-0677">Repeat</keyword>
<dbReference type="Pfam" id="PF00560">
    <property type="entry name" value="LRR_1"/>
    <property type="match status" value="3"/>
</dbReference>
<evidence type="ECO:0000313" key="10">
    <source>
        <dbReference type="Proteomes" id="UP001419268"/>
    </source>
</evidence>
<accession>A0AAP0JXK9</accession>
<evidence type="ECO:0000313" key="9">
    <source>
        <dbReference type="EMBL" id="KAK9141363.1"/>
    </source>
</evidence>
<dbReference type="SMART" id="SM00369">
    <property type="entry name" value="LRR_TYP"/>
    <property type="match status" value="6"/>
</dbReference>
<feature type="signal peptide" evidence="7">
    <location>
        <begin position="1"/>
        <end position="22"/>
    </location>
</feature>
<proteinExistence type="predicted"/>
<dbReference type="PANTHER" id="PTHR48060">
    <property type="entry name" value="DNA DAMAGE-REPAIR/TOLERATION PROTEIN DRT100"/>
    <property type="match status" value="1"/>
</dbReference>
<dbReference type="Proteomes" id="UP001419268">
    <property type="component" value="Unassembled WGS sequence"/>
</dbReference>
<dbReference type="InterPro" id="IPR001611">
    <property type="entry name" value="Leu-rich_rpt"/>
</dbReference>
<sequence length="483" mass="53110">MNQRYALFSALISVLLFAYRNGRYVSVSAATCHPDDESGLLAFKSGFTEDPSGMLSNWKSGTDCCQWSGINCRENNRVTTVSLTGQPDNPKSYLSGMFSPLLSKVQNLDGIYFQNLRNITGAFPRFVFDLPKLIYVYIEHNKLSGPLPTDIGRLSRFGALSLVGNRFFGPIPSSISQLTQLGQLRLSDNLLSGPIPDGLRQLKELTYLDLSGNRFSGEIPNFFNSLPNLLFLVLSRNKLTGGIPTSIASLAPKLINLELANNQLSGKIPEFISNFKSLDTLDLSSNGFSGVLPKSFKNLTKIFNLNLARNNLVDPFPALAVKGIESLDLSYNKFKLGKIPKWVTSSPIIYSLKLAGCGIKMRLEDWKPSVTNFYDFIDLSDNEISGSAVNLVNSTEYLVGFWGSGNQLKFNLSDIKLPKTLKYLDLSKNQVFGSVPQSVVGLEKLNLSYNRLCGKIPASKFPASAFKGNACLCGSPLPACRRQ</sequence>
<evidence type="ECO:0000259" key="8">
    <source>
        <dbReference type="Pfam" id="PF08263"/>
    </source>
</evidence>
<dbReference type="InterPro" id="IPR013210">
    <property type="entry name" value="LRR_N_plant-typ"/>
</dbReference>
<evidence type="ECO:0000256" key="1">
    <source>
        <dbReference type="ARBA" id="ARBA00022614"/>
    </source>
</evidence>
<keyword evidence="6" id="KW-0472">Membrane</keyword>
<organism evidence="9 10">
    <name type="scientific">Stephania cephalantha</name>
    <dbReference type="NCBI Taxonomy" id="152367"/>
    <lineage>
        <taxon>Eukaryota</taxon>
        <taxon>Viridiplantae</taxon>
        <taxon>Streptophyta</taxon>
        <taxon>Embryophyta</taxon>
        <taxon>Tracheophyta</taxon>
        <taxon>Spermatophyta</taxon>
        <taxon>Magnoliopsida</taxon>
        <taxon>Ranunculales</taxon>
        <taxon>Menispermaceae</taxon>
        <taxon>Menispermoideae</taxon>
        <taxon>Cissampelideae</taxon>
        <taxon>Stephania</taxon>
    </lineage>
</organism>
<reference evidence="9 10" key="1">
    <citation type="submission" date="2024-01" db="EMBL/GenBank/DDBJ databases">
        <title>Genome assemblies of Stephania.</title>
        <authorList>
            <person name="Yang L."/>
        </authorList>
    </citation>
    <scope>NUCLEOTIDE SEQUENCE [LARGE SCALE GENOMIC DNA]</scope>
    <source>
        <strain evidence="9">JXDWG</strain>
        <tissue evidence="9">Leaf</tissue>
    </source>
</reference>
<comment type="caution">
    <text evidence="9">The sequence shown here is derived from an EMBL/GenBank/DDBJ whole genome shotgun (WGS) entry which is preliminary data.</text>
</comment>
<dbReference type="AlphaFoldDB" id="A0AAP0JXK9"/>
<feature type="domain" description="Leucine-rich repeat-containing N-terminal plant-type" evidence="8">
    <location>
        <begin position="33"/>
        <end position="72"/>
    </location>
</feature>
<dbReference type="Gene3D" id="3.80.10.10">
    <property type="entry name" value="Ribonuclease Inhibitor"/>
    <property type="match status" value="3"/>
</dbReference>
<dbReference type="Pfam" id="PF08263">
    <property type="entry name" value="LRRNT_2"/>
    <property type="match status" value="1"/>
</dbReference>
<name>A0AAP0JXK9_9MAGN</name>
<dbReference type="PANTHER" id="PTHR48060:SF21">
    <property type="entry name" value="L DOMAIN-LIKE PROTEIN"/>
    <property type="match status" value="1"/>
</dbReference>
<dbReference type="InterPro" id="IPR053211">
    <property type="entry name" value="DNA_repair-toleration"/>
</dbReference>
<dbReference type="SUPFAM" id="SSF52058">
    <property type="entry name" value="L domain-like"/>
    <property type="match status" value="2"/>
</dbReference>
<keyword evidence="10" id="KW-1185">Reference proteome</keyword>
<dbReference type="InterPro" id="IPR003591">
    <property type="entry name" value="Leu-rich_rpt_typical-subtyp"/>
</dbReference>
<keyword evidence="1" id="KW-0433">Leucine-rich repeat</keyword>
<dbReference type="Pfam" id="PF13855">
    <property type="entry name" value="LRR_8"/>
    <property type="match status" value="2"/>
</dbReference>
<gene>
    <name evidence="9" type="ORF">Scep_011044</name>
</gene>
<keyword evidence="2" id="KW-0812">Transmembrane</keyword>
<keyword evidence="3 7" id="KW-0732">Signal</keyword>
<dbReference type="PROSITE" id="PS51450">
    <property type="entry name" value="LRR"/>
    <property type="match status" value="1"/>
</dbReference>
<protein>
    <recommendedName>
        <fullName evidence="8">Leucine-rich repeat-containing N-terminal plant-type domain-containing protein</fullName>
    </recommendedName>
</protein>
<dbReference type="FunFam" id="3.80.10.10:FF:000383">
    <property type="entry name" value="Leucine-rich repeat receptor protein kinase EMS1"/>
    <property type="match status" value="2"/>
</dbReference>
<evidence type="ECO:0000256" key="7">
    <source>
        <dbReference type="SAM" id="SignalP"/>
    </source>
</evidence>
<evidence type="ECO:0000256" key="4">
    <source>
        <dbReference type="ARBA" id="ARBA00022737"/>
    </source>
</evidence>